<name>A0A9P6DHG9_9AGAM</name>
<evidence type="ECO:0000313" key="3">
    <source>
        <dbReference type="Proteomes" id="UP000886523"/>
    </source>
</evidence>
<sequence length="104" mass="11395">MVLEFKAKQRPKSTGQFSKLQDPTRSAMQSTTSSAASNGSTGSKCLHDLLTSDRMPNKAPRTMGGDAKSVELQLASYALESFVHGHYRTHVILGMVLGSRLRLW</sequence>
<evidence type="ECO:0000313" key="2">
    <source>
        <dbReference type="EMBL" id="KAF9503917.1"/>
    </source>
</evidence>
<comment type="caution">
    <text evidence="2">The sequence shown here is derived from an EMBL/GenBank/DDBJ whole genome shotgun (WGS) entry which is preliminary data.</text>
</comment>
<accession>A0A9P6DHG9</accession>
<feature type="region of interest" description="Disordered" evidence="1">
    <location>
        <begin position="1"/>
        <end position="47"/>
    </location>
</feature>
<feature type="compositionally biased region" description="Low complexity" evidence="1">
    <location>
        <begin position="24"/>
        <end position="43"/>
    </location>
</feature>
<reference evidence="2" key="1">
    <citation type="journal article" date="2020" name="Nat. Commun.">
        <title>Large-scale genome sequencing of mycorrhizal fungi provides insights into the early evolution of symbiotic traits.</title>
        <authorList>
            <person name="Miyauchi S."/>
            <person name="Kiss E."/>
            <person name="Kuo A."/>
            <person name="Drula E."/>
            <person name="Kohler A."/>
            <person name="Sanchez-Garcia M."/>
            <person name="Morin E."/>
            <person name="Andreopoulos B."/>
            <person name="Barry K.W."/>
            <person name="Bonito G."/>
            <person name="Buee M."/>
            <person name="Carver A."/>
            <person name="Chen C."/>
            <person name="Cichocki N."/>
            <person name="Clum A."/>
            <person name="Culley D."/>
            <person name="Crous P.W."/>
            <person name="Fauchery L."/>
            <person name="Girlanda M."/>
            <person name="Hayes R.D."/>
            <person name="Keri Z."/>
            <person name="LaButti K."/>
            <person name="Lipzen A."/>
            <person name="Lombard V."/>
            <person name="Magnuson J."/>
            <person name="Maillard F."/>
            <person name="Murat C."/>
            <person name="Nolan M."/>
            <person name="Ohm R.A."/>
            <person name="Pangilinan J."/>
            <person name="Pereira M.F."/>
            <person name="Perotto S."/>
            <person name="Peter M."/>
            <person name="Pfister S."/>
            <person name="Riley R."/>
            <person name="Sitrit Y."/>
            <person name="Stielow J.B."/>
            <person name="Szollosi G."/>
            <person name="Zifcakova L."/>
            <person name="Stursova M."/>
            <person name="Spatafora J.W."/>
            <person name="Tedersoo L."/>
            <person name="Vaario L.M."/>
            <person name="Yamada A."/>
            <person name="Yan M."/>
            <person name="Wang P."/>
            <person name="Xu J."/>
            <person name="Bruns T."/>
            <person name="Baldrian P."/>
            <person name="Vilgalys R."/>
            <person name="Dunand C."/>
            <person name="Henrissat B."/>
            <person name="Grigoriev I.V."/>
            <person name="Hibbett D."/>
            <person name="Nagy L.G."/>
            <person name="Martin F.M."/>
        </authorList>
    </citation>
    <scope>NUCLEOTIDE SEQUENCE</scope>
    <source>
        <strain evidence="2">UP504</strain>
    </source>
</reference>
<evidence type="ECO:0000256" key="1">
    <source>
        <dbReference type="SAM" id="MobiDB-lite"/>
    </source>
</evidence>
<dbReference type="EMBL" id="MU129286">
    <property type="protein sequence ID" value="KAF9503917.1"/>
    <property type="molecule type" value="Genomic_DNA"/>
</dbReference>
<dbReference type="Proteomes" id="UP000886523">
    <property type="component" value="Unassembled WGS sequence"/>
</dbReference>
<keyword evidence="3" id="KW-1185">Reference proteome</keyword>
<protein>
    <submittedName>
        <fullName evidence="2">Uncharacterized protein</fullName>
    </submittedName>
</protein>
<proteinExistence type="predicted"/>
<organism evidence="2 3">
    <name type="scientific">Hydnum rufescens UP504</name>
    <dbReference type="NCBI Taxonomy" id="1448309"/>
    <lineage>
        <taxon>Eukaryota</taxon>
        <taxon>Fungi</taxon>
        <taxon>Dikarya</taxon>
        <taxon>Basidiomycota</taxon>
        <taxon>Agaricomycotina</taxon>
        <taxon>Agaricomycetes</taxon>
        <taxon>Cantharellales</taxon>
        <taxon>Hydnaceae</taxon>
        <taxon>Hydnum</taxon>
    </lineage>
</organism>
<dbReference type="AlphaFoldDB" id="A0A9P6DHG9"/>
<gene>
    <name evidence="2" type="ORF">BS47DRAFT_1355758</name>
</gene>
<feature type="compositionally biased region" description="Polar residues" evidence="1">
    <location>
        <begin position="12"/>
        <end position="23"/>
    </location>
</feature>